<name>A0A377QA36_9NEIS</name>
<evidence type="ECO:0000313" key="2">
    <source>
        <dbReference type="EMBL" id="TCU81236.1"/>
    </source>
</evidence>
<evidence type="ECO:0000313" key="3">
    <source>
        <dbReference type="Proteomes" id="UP000255108"/>
    </source>
</evidence>
<dbReference type="Proteomes" id="UP000255108">
    <property type="component" value="Unassembled WGS sequence"/>
</dbReference>
<gene>
    <name evidence="2" type="ORF">EV682_12539</name>
    <name evidence="1" type="ORF">NCTC11159_02829</name>
</gene>
<dbReference type="AlphaFoldDB" id="A0A377QA36"/>
<sequence>MQEIRLNYATLSESLDELSTLKAAGWTMRFSSNGAEIIARKMLQQSPN</sequence>
<organism evidence="1 3">
    <name type="scientific">Iodobacter fluviatilis</name>
    <dbReference type="NCBI Taxonomy" id="537"/>
    <lineage>
        <taxon>Bacteria</taxon>
        <taxon>Pseudomonadati</taxon>
        <taxon>Pseudomonadota</taxon>
        <taxon>Betaproteobacteria</taxon>
        <taxon>Neisseriales</taxon>
        <taxon>Chitinibacteraceae</taxon>
        <taxon>Iodobacter</taxon>
    </lineage>
</organism>
<reference evidence="1 3" key="1">
    <citation type="submission" date="2018-06" db="EMBL/GenBank/DDBJ databases">
        <authorList>
            <consortium name="Pathogen Informatics"/>
            <person name="Doyle S."/>
        </authorList>
    </citation>
    <scope>NUCLEOTIDE SEQUENCE [LARGE SCALE GENOMIC DNA]</scope>
    <source>
        <strain evidence="1 3">NCTC11159</strain>
    </source>
</reference>
<dbReference type="Proteomes" id="UP000295794">
    <property type="component" value="Unassembled WGS sequence"/>
</dbReference>
<dbReference type="RefSeq" id="WP_165928801.1">
    <property type="nucleotide sequence ID" value="NZ_CAWOLO010000025.1"/>
</dbReference>
<protein>
    <submittedName>
        <fullName evidence="1">Uncharacterized protein</fullName>
    </submittedName>
</protein>
<proteinExistence type="predicted"/>
<evidence type="ECO:0000313" key="4">
    <source>
        <dbReference type="Proteomes" id="UP000295794"/>
    </source>
</evidence>
<reference evidence="2 4" key="2">
    <citation type="submission" date="2019-03" db="EMBL/GenBank/DDBJ databases">
        <title>Genomic Encyclopedia of Type Strains, Phase IV (KMG-IV): sequencing the most valuable type-strain genomes for metagenomic binning, comparative biology and taxonomic classification.</title>
        <authorList>
            <person name="Goeker M."/>
        </authorList>
    </citation>
    <scope>NUCLEOTIDE SEQUENCE [LARGE SCALE GENOMIC DNA]</scope>
    <source>
        <strain evidence="2 4">DSM 3764</strain>
    </source>
</reference>
<evidence type="ECO:0000313" key="1">
    <source>
        <dbReference type="EMBL" id="STQ91752.1"/>
    </source>
</evidence>
<keyword evidence="4" id="KW-1185">Reference proteome</keyword>
<dbReference type="EMBL" id="SMBT01000025">
    <property type="protein sequence ID" value="TCU81236.1"/>
    <property type="molecule type" value="Genomic_DNA"/>
</dbReference>
<dbReference type="EMBL" id="UGHR01000001">
    <property type="protein sequence ID" value="STQ91752.1"/>
    <property type="molecule type" value="Genomic_DNA"/>
</dbReference>
<accession>A0A377QA36</accession>